<dbReference type="PROSITE" id="PS00870">
    <property type="entry name" value="CLPAB_1"/>
    <property type="match status" value="1"/>
</dbReference>
<dbReference type="EMBL" id="CP073084">
    <property type="protein sequence ID" value="QUE53804.1"/>
    <property type="molecule type" value="Genomic_DNA"/>
</dbReference>
<dbReference type="GO" id="GO:0005524">
    <property type="term" value="F:ATP binding"/>
    <property type="evidence" value="ECO:0007669"/>
    <property type="project" value="UniProtKB-KW"/>
</dbReference>
<dbReference type="Gene3D" id="1.10.8.60">
    <property type="match status" value="2"/>
</dbReference>
<keyword evidence="9" id="KW-0378">Hydrolase</keyword>
<evidence type="ECO:0000256" key="7">
    <source>
        <dbReference type="RuleBase" id="RU004432"/>
    </source>
</evidence>
<dbReference type="SUPFAM" id="SSF52540">
    <property type="entry name" value="P-loop containing nucleoside triphosphate hydrolases"/>
    <property type="match status" value="2"/>
</dbReference>
<dbReference type="InterPro" id="IPR001270">
    <property type="entry name" value="ClpA/B"/>
</dbReference>
<dbReference type="PROSITE" id="PS51903">
    <property type="entry name" value="CLP_R"/>
    <property type="match status" value="1"/>
</dbReference>
<protein>
    <submittedName>
        <fullName evidence="9">ATP-dependent Clp protease ATP-binding subunit</fullName>
    </submittedName>
</protein>
<proteinExistence type="inferred from homology"/>
<dbReference type="PROSITE" id="PS00871">
    <property type="entry name" value="CLPAB_2"/>
    <property type="match status" value="1"/>
</dbReference>
<keyword evidence="9" id="KW-0645">Protease</keyword>
<dbReference type="InterPro" id="IPR028299">
    <property type="entry name" value="ClpA/B_CS2"/>
</dbReference>
<name>A0ABX7YKB5_9STRE</name>
<dbReference type="InterPro" id="IPR036628">
    <property type="entry name" value="Clp_N_dom_sf"/>
</dbReference>
<dbReference type="Gene3D" id="1.10.1780.10">
    <property type="entry name" value="Clp, N-terminal domain"/>
    <property type="match status" value="1"/>
</dbReference>
<evidence type="ECO:0000256" key="3">
    <source>
        <dbReference type="ARBA" id="ARBA00022840"/>
    </source>
</evidence>
<feature type="domain" description="Clp R" evidence="8">
    <location>
        <begin position="1"/>
        <end position="147"/>
    </location>
</feature>
<evidence type="ECO:0000259" key="8">
    <source>
        <dbReference type="PROSITE" id="PS51903"/>
    </source>
</evidence>
<evidence type="ECO:0000256" key="6">
    <source>
        <dbReference type="PROSITE-ProRule" id="PRU01251"/>
    </source>
</evidence>
<dbReference type="InterPro" id="IPR041546">
    <property type="entry name" value="ClpA/ClpB_AAA_lid"/>
</dbReference>
<keyword evidence="4 7" id="KW-0143">Chaperone</keyword>
<dbReference type="InterPro" id="IPR050130">
    <property type="entry name" value="ClpA_ClpB"/>
</dbReference>
<dbReference type="Pfam" id="PF00004">
    <property type="entry name" value="AAA"/>
    <property type="match status" value="1"/>
</dbReference>
<accession>A0ABX7YKB5</accession>
<dbReference type="SMART" id="SM00382">
    <property type="entry name" value="AAA"/>
    <property type="match status" value="2"/>
</dbReference>
<dbReference type="RefSeq" id="WP_212569963.1">
    <property type="nucleotide sequence ID" value="NZ_CP073084.1"/>
</dbReference>
<comment type="function">
    <text evidence="5">Part of a stress-induced multi-chaperone system, it is involved in the recovery of the cell from heat-induced damage, in cooperation with DnaK, DnaJ and GrpE. Acts before DnaK, in the processing of protein aggregates. Protein binding stimulates the ATPase activity; ATP hydrolysis unfolds the denatured protein aggregates, which probably helps expose new hydrophobic binding sites on the surface of ClpB-bound aggregates, contributing to the solubilization and refolding of denatured protein aggregates by DnaK.</text>
</comment>
<keyword evidence="1 6" id="KW-0677">Repeat</keyword>
<dbReference type="InterPro" id="IPR003593">
    <property type="entry name" value="AAA+_ATPase"/>
</dbReference>
<evidence type="ECO:0000313" key="9">
    <source>
        <dbReference type="EMBL" id="QUE53804.1"/>
    </source>
</evidence>
<dbReference type="PRINTS" id="PR00300">
    <property type="entry name" value="CLPPROTEASEA"/>
</dbReference>
<dbReference type="Pfam" id="PF17871">
    <property type="entry name" value="AAA_lid_9"/>
    <property type="match status" value="1"/>
</dbReference>
<dbReference type="InterPro" id="IPR003959">
    <property type="entry name" value="ATPase_AAA_core"/>
</dbReference>
<reference evidence="9 10" key="1">
    <citation type="submission" date="2021-04" db="EMBL/GenBank/DDBJ databases">
        <title>Complete genome sequence of a novel Streptococcus species.</title>
        <authorList>
            <person name="Teng J.L.L."/>
        </authorList>
    </citation>
    <scope>NUCLEOTIDE SEQUENCE [LARGE SCALE GENOMIC DNA]</scope>
    <source>
        <strain evidence="9 10">HKU75</strain>
    </source>
</reference>
<sequence length="817" mass="90427">MKFSSGLQRTFEDAQLIAQRYSCDFLETWHILLAFVINPDTIAGSTLVEYPADVEDYEHAAYVVTEKVYREELEAVTILPASKRLEETLQFARQIGEVVKAKQLGTEHLFMAMLLNKRTIASQILDKVGFHFEDSDDKVRFLDLRKNLEAKAGFSKEHLKAIRALMKGGKSKQPSMANMMGMPPTAQSGGLEDYTRDLTALARAGQIEPVIGRDEEISRMIQILSRKTKNNPVLVGDAGVGKTALALGLAQKVADGEVPSSLSKMRVLELDLMNVIAGTRFRGDFEERMNNIINDIEEDGQVILFIDELHTIMGSGSGIDSTLDAANILKPALARGSLRTVGATTQDEYQKHIEKDAALARRFAKVSIEEPSVADSIAILRGLKSAYEKHHRVIISDQALVTAVTYAKRYLTSKNLPDSAIDLLDEASATVQNRIKSEGAEGELTALDRALMSKKYKTVSQLLIKETEDIQRPVSQLAVTEDDVLVTLSRLSGIPVSKLSKTDAKKYLSLESELHKRVIGQDQAISAVSRAIRRNQSGIRTGHRPIGSFMFLGPTGVGKTELAKALAEVLFDDEAALIRFDMSEYMEKFAASRLNGAPPGYVGYEEGGELTEKVRNKPYAVLLFDEVEKAHPDTFNILLQVLDDGQLTDSKGRKVDFSNTLIIMTSNLGATALRDDKTVGFGALDLSRSQEHVEKRIFEELKKAYRPEFINRIDEKVVFHSLSEQDMQEVVKVMVAPLLGVMAEKGIQLKLQPSALKQLATEGYDPEMGARPLRRLLQTKLEDPLAEMLLKRELEAGSILKVGVKSGRLTFTVTSQD</sequence>
<keyword evidence="10" id="KW-1185">Reference proteome</keyword>
<evidence type="ECO:0000256" key="5">
    <source>
        <dbReference type="ARBA" id="ARBA00025613"/>
    </source>
</evidence>
<dbReference type="Pfam" id="PF02861">
    <property type="entry name" value="Clp_N"/>
    <property type="match status" value="1"/>
</dbReference>
<keyword evidence="3 7" id="KW-0067">ATP-binding</keyword>
<dbReference type="CDD" id="cd19499">
    <property type="entry name" value="RecA-like_ClpB_Hsp104-like"/>
    <property type="match status" value="1"/>
</dbReference>
<dbReference type="Gene3D" id="3.40.50.300">
    <property type="entry name" value="P-loop containing nucleotide triphosphate hydrolases"/>
    <property type="match status" value="2"/>
</dbReference>
<dbReference type="InterPro" id="IPR019489">
    <property type="entry name" value="Clp_ATPase_C"/>
</dbReference>
<evidence type="ECO:0000256" key="4">
    <source>
        <dbReference type="ARBA" id="ARBA00023186"/>
    </source>
</evidence>
<dbReference type="PANTHER" id="PTHR11638:SF18">
    <property type="entry name" value="HEAT SHOCK PROTEIN 104"/>
    <property type="match status" value="1"/>
</dbReference>
<dbReference type="Proteomes" id="UP000677616">
    <property type="component" value="Chromosome"/>
</dbReference>
<comment type="similarity">
    <text evidence="7">Belongs to the ClpA/ClpB family.</text>
</comment>
<dbReference type="GO" id="GO:0006508">
    <property type="term" value="P:proteolysis"/>
    <property type="evidence" value="ECO:0007669"/>
    <property type="project" value="UniProtKB-KW"/>
</dbReference>
<evidence type="ECO:0000256" key="1">
    <source>
        <dbReference type="ARBA" id="ARBA00022737"/>
    </source>
</evidence>
<evidence type="ECO:0000256" key="2">
    <source>
        <dbReference type="ARBA" id="ARBA00022741"/>
    </source>
</evidence>
<dbReference type="InterPro" id="IPR018368">
    <property type="entry name" value="ClpA/B_CS1"/>
</dbReference>
<dbReference type="GO" id="GO:0008233">
    <property type="term" value="F:peptidase activity"/>
    <property type="evidence" value="ECO:0007669"/>
    <property type="project" value="UniProtKB-KW"/>
</dbReference>
<dbReference type="InterPro" id="IPR004176">
    <property type="entry name" value="Clp_R_N"/>
</dbReference>
<dbReference type="Pfam" id="PF10431">
    <property type="entry name" value="ClpB_D2-small"/>
    <property type="match status" value="1"/>
</dbReference>
<dbReference type="PANTHER" id="PTHR11638">
    <property type="entry name" value="ATP-DEPENDENT CLP PROTEASE"/>
    <property type="match status" value="1"/>
</dbReference>
<evidence type="ECO:0000313" key="10">
    <source>
        <dbReference type="Proteomes" id="UP000677616"/>
    </source>
</evidence>
<organism evidence="9 10">
    <name type="scientific">Streptococcus oriscaviae</name>
    <dbReference type="NCBI Taxonomy" id="2781599"/>
    <lineage>
        <taxon>Bacteria</taxon>
        <taxon>Bacillati</taxon>
        <taxon>Bacillota</taxon>
        <taxon>Bacilli</taxon>
        <taxon>Lactobacillales</taxon>
        <taxon>Streptococcaceae</taxon>
        <taxon>Streptococcus</taxon>
    </lineage>
</organism>
<dbReference type="InterPro" id="IPR027417">
    <property type="entry name" value="P-loop_NTPase"/>
</dbReference>
<dbReference type="Pfam" id="PF07724">
    <property type="entry name" value="AAA_2"/>
    <property type="match status" value="1"/>
</dbReference>
<dbReference type="SMART" id="SM01086">
    <property type="entry name" value="ClpB_D2-small"/>
    <property type="match status" value="1"/>
</dbReference>
<dbReference type="CDD" id="cd00009">
    <property type="entry name" value="AAA"/>
    <property type="match status" value="1"/>
</dbReference>
<gene>
    <name evidence="9" type="ORF">INT76_08215</name>
</gene>
<keyword evidence="2 7" id="KW-0547">Nucleotide-binding</keyword>
<dbReference type="SUPFAM" id="SSF81923">
    <property type="entry name" value="Double Clp-N motif"/>
    <property type="match status" value="1"/>
</dbReference>